<evidence type="ECO:0000256" key="2">
    <source>
        <dbReference type="SAM" id="Phobius"/>
    </source>
</evidence>
<keyword evidence="2" id="KW-1133">Transmembrane helix</keyword>
<keyword evidence="4" id="KW-1185">Reference proteome</keyword>
<name>A0A165YXF1_9AGAM</name>
<keyword evidence="2" id="KW-0472">Membrane</keyword>
<keyword evidence="2" id="KW-0812">Transmembrane</keyword>
<feature type="compositionally biased region" description="Polar residues" evidence="1">
    <location>
        <begin position="539"/>
        <end position="549"/>
    </location>
</feature>
<feature type="region of interest" description="Disordered" evidence="1">
    <location>
        <begin position="29"/>
        <end position="75"/>
    </location>
</feature>
<dbReference type="EMBL" id="KV428223">
    <property type="protein sequence ID" value="KZT33712.1"/>
    <property type="molecule type" value="Genomic_DNA"/>
</dbReference>
<organism evidence="3 4">
    <name type="scientific">Sistotremastrum suecicum HHB10207 ss-3</name>
    <dbReference type="NCBI Taxonomy" id="1314776"/>
    <lineage>
        <taxon>Eukaryota</taxon>
        <taxon>Fungi</taxon>
        <taxon>Dikarya</taxon>
        <taxon>Basidiomycota</taxon>
        <taxon>Agaricomycotina</taxon>
        <taxon>Agaricomycetes</taxon>
        <taxon>Sistotremastrales</taxon>
        <taxon>Sistotremastraceae</taxon>
        <taxon>Sistotremastrum</taxon>
    </lineage>
</organism>
<feature type="compositionally biased region" description="Basic and acidic residues" evidence="1">
    <location>
        <begin position="155"/>
        <end position="175"/>
    </location>
</feature>
<sequence>MSILYRRQIPPVSGTLTVAPTQVFTSGLITDPNAPTPSTTINAPALTNSADLSPESTTTISSSPSSSSSDSATQTASQALHQSSIPLGTVVGACLGAFSVLFIIIIFTIWHTRRKAKSFRARSRATSTSKSNPFSSAGPRSLSEQRNRERRKSRRETWSKLDSVHSSEDMKKGETEMSSFKSMSDYGSSPFSASSSAHLSPALSPPPPASPAYKKSTLGPSAPQLPPVPVSPQPLQPFESQNKADLADDPFASSRDPPVIISTPAASKSRLALDDESFMSRRSESLSGHGHHNPFADPGNESVSEHPPPPPPPAIPRASEEGIISEGEKGQNRMSSNPFFAAHPSSLQSPPASERWGSVGKERNVAELIAALDFSPPPTSSLNAMGAGSHQSVATIASNYTTYTAIGTPTTPLASSSFPSQPQVPPTPSTPSAPKSGSTLRPARSQHGHFDNASKYYSGAPSVAGYGYAYSPSVHSNELELHQYDQSSRASSILDPSAHRGRPSFGDGRPSFGSDRSVGTELGYATYRDGEDSHLDMSMDSSPMQTPSTGGFLVGKSAGFPMPPGPSTSSSGR</sequence>
<feature type="compositionally biased region" description="Low complexity" evidence="1">
    <location>
        <begin position="412"/>
        <end position="421"/>
    </location>
</feature>
<dbReference type="Proteomes" id="UP000076798">
    <property type="component" value="Unassembled WGS sequence"/>
</dbReference>
<feature type="compositionally biased region" description="Pro residues" evidence="1">
    <location>
        <begin position="306"/>
        <end position="315"/>
    </location>
</feature>
<evidence type="ECO:0000256" key="1">
    <source>
        <dbReference type="SAM" id="MobiDB-lite"/>
    </source>
</evidence>
<feature type="compositionally biased region" description="Pro residues" evidence="1">
    <location>
        <begin position="422"/>
        <end position="431"/>
    </location>
</feature>
<feature type="region of interest" description="Disordered" evidence="1">
    <location>
        <begin position="531"/>
        <end position="573"/>
    </location>
</feature>
<evidence type="ECO:0000313" key="4">
    <source>
        <dbReference type="Proteomes" id="UP000076798"/>
    </source>
</evidence>
<feature type="region of interest" description="Disordered" evidence="1">
    <location>
        <begin position="412"/>
        <end position="454"/>
    </location>
</feature>
<proteinExistence type="predicted"/>
<feature type="compositionally biased region" description="Low complexity" evidence="1">
    <location>
        <begin position="53"/>
        <end position="75"/>
    </location>
</feature>
<feature type="region of interest" description="Disordered" evidence="1">
    <location>
        <begin position="484"/>
        <end position="519"/>
    </location>
</feature>
<gene>
    <name evidence="3" type="ORF">SISSUDRAFT_1053867</name>
</gene>
<reference evidence="3 4" key="1">
    <citation type="journal article" date="2016" name="Mol. Biol. Evol.">
        <title>Comparative Genomics of Early-Diverging Mushroom-Forming Fungi Provides Insights into the Origins of Lignocellulose Decay Capabilities.</title>
        <authorList>
            <person name="Nagy L.G."/>
            <person name="Riley R."/>
            <person name="Tritt A."/>
            <person name="Adam C."/>
            <person name="Daum C."/>
            <person name="Floudas D."/>
            <person name="Sun H."/>
            <person name="Yadav J.S."/>
            <person name="Pangilinan J."/>
            <person name="Larsson K.H."/>
            <person name="Matsuura K."/>
            <person name="Barry K."/>
            <person name="Labutti K."/>
            <person name="Kuo R."/>
            <person name="Ohm R.A."/>
            <person name="Bhattacharya S.S."/>
            <person name="Shirouzu T."/>
            <person name="Yoshinaga Y."/>
            <person name="Martin F.M."/>
            <person name="Grigoriev I.V."/>
            <person name="Hibbett D.S."/>
        </authorList>
    </citation>
    <scope>NUCLEOTIDE SEQUENCE [LARGE SCALE GENOMIC DNA]</scope>
    <source>
        <strain evidence="3 4">HHB10207 ss-3</strain>
    </source>
</reference>
<feature type="compositionally biased region" description="Polar residues" evidence="1">
    <location>
        <begin position="36"/>
        <end position="51"/>
    </location>
</feature>
<accession>A0A165YXF1</accession>
<protein>
    <submittedName>
        <fullName evidence="3">Uncharacterized protein</fullName>
    </submittedName>
</protein>
<feature type="compositionally biased region" description="Pro residues" evidence="1">
    <location>
        <begin position="223"/>
        <end position="235"/>
    </location>
</feature>
<feature type="compositionally biased region" description="Polar residues" evidence="1">
    <location>
        <begin position="176"/>
        <end position="187"/>
    </location>
</feature>
<feature type="compositionally biased region" description="Low complexity" evidence="1">
    <location>
        <begin position="188"/>
        <end position="202"/>
    </location>
</feature>
<feature type="region of interest" description="Disordered" evidence="1">
    <location>
        <begin position="118"/>
        <end position="359"/>
    </location>
</feature>
<evidence type="ECO:0000313" key="3">
    <source>
        <dbReference type="EMBL" id="KZT33712.1"/>
    </source>
</evidence>
<dbReference type="AlphaFoldDB" id="A0A165YXF1"/>
<feature type="transmembrane region" description="Helical" evidence="2">
    <location>
        <begin position="90"/>
        <end position="110"/>
    </location>
</feature>